<dbReference type="EMBL" id="AQHY01000028">
    <property type="protein sequence ID" value="EOA54169.1"/>
    <property type="molecule type" value="Genomic_DNA"/>
</dbReference>
<accession>U6RC03</accession>
<name>U6RC03_9BACT</name>
<sequence>MKKQIIIGTLLFLISLAGTATAQTISGKVTDAEAHPIDGATVILQSIDSTFVDALITDSTGCFRFNRQPAQYRLIFQHILYTTRQQEGTGSDTGTIVLSGKDYTLDEVVIKGEQPLVKVEEGKLSYDLSRLIEHKVVNNAYESLQQLPGVQEINGNLSLAGTPGLSIILNGKPTTMSYEQLVNLLKNTPASRVEKAEVMYSAPPQYHVRGAAINLILKGYRTGESGLKGEVKAGYLHDYKNGAQGGLNLLYTHPKWNIDLLYNTQYRRHRQKTNTYSRHTLNNKIYDIRQQGIIDNKGMTHHIRVGAEYKTNKESNISLAYTSAFTPDQRGHTVSDGNFATSDNRTKANKQMHNLALDYASPAGLKAGVNYTSYRSESNQDFTNKNREENTSRFQTTSGQNIDRWKIYMDREHAINNMGTLSYGASLTYANDHNTQFYHPASTTGMDQLNTDSRYKEYTCDLYAGFSKSMGERFSFNASVTGEYYKMSNYHAWSIYPTAAVTYVVEPAHILQLSFTSDKTYPDYWDLSESTGYISGYEEVQGNPMLKPSTDYSLNLNYILKNKYIFSMAYDHELHRFDQLAYQSTERLALIYKTLNWDYQQSFSATAIIPFKIGNRAEGRATLQAEYHQAKCDNFFDISFNHSKWTYLGILQNNVTLFNHPDIRMELTGLYLSPSIQGSYTLSHVWAVNAGIRWNSANQKAGLVLKADDIFNSMQGNIDIKLRNRGQYMDMHNNSYSRHIMLTFSYKFGSYKEKKHEAVDTSRFK</sequence>
<dbReference type="AlphaFoldDB" id="U6RC03"/>
<dbReference type="Gene3D" id="2.60.40.1120">
    <property type="entry name" value="Carboxypeptidase-like, regulatory domain"/>
    <property type="match status" value="1"/>
</dbReference>
<dbReference type="RefSeq" id="WP_005941938.1">
    <property type="nucleotide sequence ID" value="NZ_KB890322.1"/>
</dbReference>
<proteinExistence type="predicted"/>
<evidence type="ECO:0000313" key="5">
    <source>
        <dbReference type="Proteomes" id="UP000017831"/>
    </source>
</evidence>
<dbReference type="GeneID" id="60061444"/>
<evidence type="ECO:0000313" key="4">
    <source>
        <dbReference type="EMBL" id="EOA54169.1"/>
    </source>
</evidence>
<dbReference type="SUPFAM" id="SSF49464">
    <property type="entry name" value="Carboxypeptidase regulatory domain-like"/>
    <property type="match status" value="1"/>
</dbReference>
<dbReference type="eggNOG" id="COG4771">
    <property type="taxonomic scope" value="Bacteria"/>
</dbReference>
<feature type="region of interest" description="Disordered" evidence="1">
    <location>
        <begin position="377"/>
        <end position="396"/>
    </location>
</feature>
<keyword evidence="2" id="KW-0732">Signal</keyword>
<dbReference type="OrthoDB" id="910296at2"/>
<dbReference type="HOGENOM" id="CLU_017617_2_0_10"/>
<dbReference type="STRING" id="1121098.HMPREF1534_02648"/>
<feature type="signal peptide" evidence="2">
    <location>
        <begin position="1"/>
        <end position="22"/>
    </location>
</feature>
<dbReference type="SUPFAM" id="SSF56935">
    <property type="entry name" value="Porins"/>
    <property type="match status" value="1"/>
</dbReference>
<evidence type="ECO:0000256" key="1">
    <source>
        <dbReference type="SAM" id="MobiDB-lite"/>
    </source>
</evidence>
<dbReference type="InterPro" id="IPR041700">
    <property type="entry name" value="OMP_b-brl_3"/>
</dbReference>
<protein>
    <recommendedName>
        <fullName evidence="3">Outer membrane protein beta-barrel domain-containing protein</fullName>
    </recommendedName>
</protein>
<evidence type="ECO:0000256" key="2">
    <source>
        <dbReference type="SAM" id="SignalP"/>
    </source>
</evidence>
<dbReference type="InterPro" id="IPR008969">
    <property type="entry name" value="CarboxyPept-like_regulatory"/>
</dbReference>
<reference evidence="4 5" key="1">
    <citation type="submission" date="2013-04" db="EMBL/GenBank/DDBJ databases">
        <title>The Genome Sequence of Bacteroides massiliensis DSM 17679.</title>
        <authorList>
            <consortium name="The Broad Institute Genomics Platform"/>
            <person name="Earl A."/>
            <person name="Ward D."/>
            <person name="Feldgarden M."/>
            <person name="Gevers D."/>
            <person name="Martens E."/>
            <person name="Fenner L."/>
            <person name="Roux V."/>
            <person name="Mallet M.N."/>
            <person name="Raoult D."/>
            <person name="Walker B."/>
            <person name="Young S."/>
            <person name="Zeng Q."/>
            <person name="Gargeya S."/>
            <person name="Fitzgerald M."/>
            <person name="Haas B."/>
            <person name="Abouelleil A."/>
            <person name="Allen A.W."/>
            <person name="Alvarado L."/>
            <person name="Arachchi H.M."/>
            <person name="Berlin A.M."/>
            <person name="Chapman S.B."/>
            <person name="Gainer-Dewar J."/>
            <person name="Goldberg J."/>
            <person name="Griggs A."/>
            <person name="Gujja S."/>
            <person name="Hansen M."/>
            <person name="Howarth C."/>
            <person name="Imamovic A."/>
            <person name="Ireland A."/>
            <person name="Larimer J."/>
            <person name="McCowan C."/>
            <person name="Murphy C."/>
            <person name="Pearson M."/>
            <person name="Poon T.W."/>
            <person name="Priest M."/>
            <person name="Roberts A."/>
            <person name="Saif S."/>
            <person name="Shea T."/>
            <person name="Sisk P."/>
            <person name="Sykes S."/>
            <person name="Wortman J."/>
            <person name="Nusbaum C."/>
            <person name="Birren B."/>
        </authorList>
    </citation>
    <scope>NUCLEOTIDE SEQUENCE [LARGE SCALE GENOMIC DNA]</scope>
    <source>
        <strain evidence="5">B84634 / Timone 84634 / DSM 17679 / JCM 13223</strain>
    </source>
</reference>
<keyword evidence="5" id="KW-1185">Reference proteome</keyword>
<feature type="chain" id="PRO_5004676224" description="Outer membrane protein beta-barrel domain-containing protein" evidence="2">
    <location>
        <begin position="23"/>
        <end position="765"/>
    </location>
</feature>
<comment type="caution">
    <text evidence="4">The sequence shown here is derived from an EMBL/GenBank/DDBJ whole genome shotgun (WGS) entry which is preliminary data.</text>
</comment>
<dbReference type="Proteomes" id="UP000017831">
    <property type="component" value="Unassembled WGS sequence"/>
</dbReference>
<gene>
    <name evidence="4" type="ORF">HMPREF1534_02648</name>
</gene>
<dbReference type="PATRIC" id="fig|1121098.3.peg.2682"/>
<dbReference type="Pfam" id="PF14905">
    <property type="entry name" value="OMP_b-brl_3"/>
    <property type="match status" value="1"/>
</dbReference>
<feature type="domain" description="Outer membrane protein beta-barrel" evidence="3">
    <location>
        <begin position="365"/>
        <end position="746"/>
    </location>
</feature>
<dbReference type="Pfam" id="PF13620">
    <property type="entry name" value="CarboxypepD_reg"/>
    <property type="match status" value="1"/>
</dbReference>
<organism evidence="4 5">
    <name type="scientific">Phocaeicola massiliensis B84634 = Timone 84634 = DSM 17679 = JCM 13223</name>
    <dbReference type="NCBI Taxonomy" id="1121098"/>
    <lineage>
        <taxon>Bacteria</taxon>
        <taxon>Pseudomonadati</taxon>
        <taxon>Bacteroidota</taxon>
        <taxon>Bacteroidia</taxon>
        <taxon>Bacteroidales</taxon>
        <taxon>Bacteroidaceae</taxon>
        <taxon>Phocaeicola</taxon>
    </lineage>
</organism>
<evidence type="ECO:0000259" key="3">
    <source>
        <dbReference type="Pfam" id="PF14905"/>
    </source>
</evidence>